<keyword evidence="2" id="KW-1185">Reference proteome</keyword>
<keyword evidence="1" id="KW-0808">Transferase</keyword>
<dbReference type="EC" id="2.1.1.-" evidence="1"/>
<gene>
    <name evidence="1" type="ORF">AB1471_08475</name>
</gene>
<dbReference type="Proteomes" id="UP001556040">
    <property type="component" value="Unassembled WGS sequence"/>
</dbReference>
<dbReference type="GO" id="GO:0032259">
    <property type="term" value="P:methylation"/>
    <property type="evidence" value="ECO:0007669"/>
    <property type="project" value="UniProtKB-KW"/>
</dbReference>
<organism evidence="1 2">
    <name type="scientific">Jeotgalibacillus marinus</name>
    <dbReference type="NCBI Taxonomy" id="86667"/>
    <lineage>
        <taxon>Bacteria</taxon>
        <taxon>Bacillati</taxon>
        <taxon>Bacillota</taxon>
        <taxon>Bacilli</taxon>
        <taxon>Bacillales</taxon>
        <taxon>Caryophanaceae</taxon>
        <taxon>Jeotgalibacillus</taxon>
    </lineage>
</organism>
<keyword evidence="1" id="KW-0489">Methyltransferase</keyword>
<dbReference type="EMBL" id="JBFMIA010000005">
    <property type="protein sequence ID" value="MEW9501835.1"/>
    <property type="molecule type" value="Genomic_DNA"/>
</dbReference>
<dbReference type="GO" id="GO:0008168">
    <property type="term" value="F:methyltransferase activity"/>
    <property type="evidence" value="ECO:0007669"/>
    <property type="project" value="UniProtKB-KW"/>
</dbReference>
<dbReference type="InterPro" id="IPR007536">
    <property type="entry name" value="16SrRNA_methylTrfase_J"/>
</dbReference>
<reference evidence="1 2" key="1">
    <citation type="journal article" date="1979" name="Int. J. Syst. Evol. Microbiol.">
        <title>Bacillus globisporus subsp. marinus subsp. nov.</title>
        <authorList>
            <person name="Liu H."/>
        </authorList>
    </citation>
    <scope>NUCLEOTIDE SEQUENCE [LARGE SCALE GENOMIC DNA]</scope>
    <source>
        <strain evidence="1 2">DSM 1297</strain>
    </source>
</reference>
<comment type="caution">
    <text evidence="1">The sequence shown here is derived from an EMBL/GenBank/DDBJ whole genome shotgun (WGS) entry which is preliminary data.</text>
</comment>
<dbReference type="SUPFAM" id="SSF53335">
    <property type="entry name" value="S-adenosyl-L-methionine-dependent methyltransferases"/>
    <property type="match status" value="1"/>
</dbReference>
<dbReference type="PANTHER" id="PTHR36112">
    <property type="entry name" value="RIBOSOMAL RNA SMALL SUBUNIT METHYLTRANSFERASE J"/>
    <property type="match status" value="1"/>
</dbReference>
<evidence type="ECO:0000313" key="2">
    <source>
        <dbReference type="Proteomes" id="UP001556040"/>
    </source>
</evidence>
<dbReference type="Pfam" id="PF04445">
    <property type="entry name" value="SAM_MT"/>
    <property type="match status" value="1"/>
</dbReference>
<proteinExistence type="predicted"/>
<dbReference type="InterPro" id="IPR029063">
    <property type="entry name" value="SAM-dependent_MTases_sf"/>
</dbReference>
<dbReference type="PANTHER" id="PTHR36112:SF1">
    <property type="entry name" value="RIBOSOMAL RNA SMALL SUBUNIT METHYLTRANSFERASE J"/>
    <property type="match status" value="1"/>
</dbReference>
<name>A0ABV3Q399_9BACL</name>
<sequence>MIITTAGRPSSQQLSLGNEVATHFGGRFVERKKRSIEKMLVTYKQPLIVVSKNRFELYEKDHQAPFFFHPNSSAFRVKRMIKGEVDPLIDAASLVEGDSFLDCTLGMGSDAIVASLAVGLSGQVIGIEHNKIIAYLIKQGLETWDSENQTMNDAMRKIEVYASNHLEYLTLCESKSIDVIYFDPMFEEQINEANGIEELRQYANYSDDSIAQAVNEAKRVARKRVVFKDHFRSTRFEQLGFNVIKRHSSKQHYGFIQS</sequence>
<protein>
    <submittedName>
        <fullName evidence="1">Class I SAM-dependent methyltransferase</fullName>
        <ecNumber evidence="1">2.1.1.-</ecNumber>
    </submittedName>
</protein>
<dbReference type="RefSeq" id="WP_367779317.1">
    <property type="nucleotide sequence ID" value="NZ_JBFMIA010000005.1"/>
</dbReference>
<dbReference type="Gene3D" id="3.40.50.150">
    <property type="entry name" value="Vaccinia Virus protein VP39"/>
    <property type="match status" value="1"/>
</dbReference>
<evidence type="ECO:0000313" key="1">
    <source>
        <dbReference type="EMBL" id="MEW9501835.1"/>
    </source>
</evidence>
<accession>A0ABV3Q399</accession>